<evidence type="ECO:0000256" key="6">
    <source>
        <dbReference type="RuleBase" id="RU361117"/>
    </source>
</evidence>
<comment type="caution">
    <text evidence="7">The sequence shown here is derived from an EMBL/GenBank/DDBJ whole genome shotgun (WGS) entry which is preliminary data.</text>
</comment>
<evidence type="ECO:0000256" key="5">
    <source>
        <dbReference type="ARBA" id="ARBA00024179"/>
    </source>
</evidence>
<dbReference type="SUPFAM" id="SSF56784">
    <property type="entry name" value="HAD-like"/>
    <property type="match status" value="1"/>
</dbReference>
<dbReference type="NCBIfam" id="TIGR00685">
    <property type="entry name" value="T6PP"/>
    <property type="match status" value="1"/>
</dbReference>
<comment type="function">
    <text evidence="5 6">Removes the phosphate from trehalose 6-phosphate to produce free trehalose.</text>
</comment>
<protein>
    <recommendedName>
        <fullName evidence="6">Trehalose 6-phosphate phosphatase</fullName>
        <ecNumber evidence="6">3.1.3.12</ecNumber>
    </recommendedName>
</protein>
<evidence type="ECO:0000256" key="3">
    <source>
        <dbReference type="ARBA" id="ARBA00008770"/>
    </source>
</evidence>
<proteinExistence type="inferred from homology"/>
<name>A0ABR7WAG0_9ACTN</name>
<dbReference type="GO" id="GO:0004805">
    <property type="term" value="F:trehalose-phosphatase activity"/>
    <property type="evidence" value="ECO:0007669"/>
    <property type="project" value="UniProtKB-EC"/>
</dbReference>
<evidence type="ECO:0000256" key="4">
    <source>
        <dbReference type="ARBA" id="ARBA00022801"/>
    </source>
</evidence>
<dbReference type="RefSeq" id="WP_190266602.1">
    <property type="nucleotide sequence ID" value="NZ_BAABAD010000005.1"/>
</dbReference>
<dbReference type="PANTHER" id="PTHR43768:SF3">
    <property type="entry name" value="TREHALOSE 6-PHOSPHATE PHOSPHATASE"/>
    <property type="match status" value="1"/>
</dbReference>
<dbReference type="NCBIfam" id="TIGR01484">
    <property type="entry name" value="HAD-SF-IIB"/>
    <property type="match status" value="1"/>
</dbReference>
<dbReference type="EMBL" id="JACWMS010000002">
    <property type="protein sequence ID" value="MBD1319743.1"/>
    <property type="molecule type" value="Genomic_DNA"/>
</dbReference>
<keyword evidence="4 6" id="KW-0378">Hydrolase</keyword>
<comment type="cofactor">
    <cofactor evidence="6">
        <name>Mg(2+)</name>
        <dbReference type="ChEBI" id="CHEBI:18420"/>
    </cofactor>
</comment>
<dbReference type="Gene3D" id="3.30.70.1020">
    <property type="entry name" value="Trehalose-6-phosphate phosphatase related protein, domain 2"/>
    <property type="match status" value="1"/>
</dbReference>
<comment type="catalytic activity">
    <reaction evidence="1 6">
        <text>alpha,alpha-trehalose 6-phosphate + H2O = alpha,alpha-trehalose + phosphate</text>
        <dbReference type="Rhea" id="RHEA:23420"/>
        <dbReference type="ChEBI" id="CHEBI:15377"/>
        <dbReference type="ChEBI" id="CHEBI:16551"/>
        <dbReference type="ChEBI" id="CHEBI:43474"/>
        <dbReference type="ChEBI" id="CHEBI:58429"/>
        <dbReference type="EC" id="3.1.3.12"/>
    </reaction>
</comment>
<dbReference type="InterPro" id="IPR036412">
    <property type="entry name" value="HAD-like_sf"/>
</dbReference>
<evidence type="ECO:0000256" key="1">
    <source>
        <dbReference type="ARBA" id="ARBA00000500"/>
    </source>
</evidence>
<reference evidence="7 8" key="1">
    <citation type="submission" date="2020-09" db="EMBL/GenBank/DDBJ databases">
        <title>Novel species in genus Gordonia.</title>
        <authorList>
            <person name="Zhang G."/>
        </authorList>
    </citation>
    <scope>NUCLEOTIDE SEQUENCE [LARGE SCALE GENOMIC DNA]</scope>
    <source>
        <strain evidence="7 8">ON-33</strain>
    </source>
</reference>
<dbReference type="InterPro" id="IPR006379">
    <property type="entry name" value="HAD-SF_hydro_IIB"/>
</dbReference>
<keyword evidence="6" id="KW-0460">Magnesium</keyword>
<dbReference type="Gene3D" id="3.40.50.1000">
    <property type="entry name" value="HAD superfamily/HAD-like"/>
    <property type="match status" value="1"/>
</dbReference>
<sequence>MSATGIPADLREALLSAAQTRRLLVASDYDGCVSPLVSRPEDAVPDPASVAAIEAAGSLPETAAAVISGRALSVLAELSGLTAPVTLVGSHGSEFESGFASEITDEHRVLLGRIVDELRSIAADYPGAMVETKPASAVIHVRNATPADAETALRRTRSGPATWPGVEVTEGKAVVELAVIETSKGHALDVLRDRFDADAVIYLGDDVTDEKAFAHLRTDDGDVSIKVGAGETTASYRIEDTDDVATVLEFVTGRRREWLADKA</sequence>
<dbReference type="PANTHER" id="PTHR43768">
    <property type="entry name" value="TREHALOSE 6-PHOSPHATE PHOSPHATASE"/>
    <property type="match status" value="1"/>
</dbReference>
<dbReference type="CDD" id="cd01627">
    <property type="entry name" value="HAD_TPP"/>
    <property type="match status" value="1"/>
</dbReference>
<dbReference type="InterPro" id="IPR044651">
    <property type="entry name" value="OTSB-like"/>
</dbReference>
<keyword evidence="6" id="KW-0479">Metal-binding</keyword>
<dbReference type="InterPro" id="IPR023214">
    <property type="entry name" value="HAD_sf"/>
</dbReference>
<organism evidence="7 8">
    <name type="scientific">Gordonia hankookensis</name>
    <dbReference type="NCBI Taxonomy" id="589403"/>
    <lineage>
        <taxon>Bacteria</taxon>
        <taxon>Bacillati</taxon>
        <taxon>Actinomycetota</taxon>
        <taxon>Actinomycetes</taxon>
        <taxon>Mycobacteriales</taxon>
        <taxon>Gordoniaceae</taxon>
        <taxon>Gordonia</taxon>
    </lineage>
</organism>
<dbReference type="Proteomes" id="UP000602395">
    <property type="component" value="Unassembled WGS sequence"/>
</dbReference>
<gene>
    <name evidence="7" type="primary">otsB</name>
    <name evidence="7" type="ORF">IDF66_09090</name>
</gene>
<dbReference type="InterPro" id="IPR003337">
    <property type="entry name" value="Trehalose_PPase"/>
</dbReference>
<keyword evidence="8" id="KW-1185">Reference proteome</keyword>
<evidence type="ECO:0000313" key="8">
    <source>
        <dbReference type="Proteomes" id="UP000602395"/>
    </source>
</evidence>
<evidence type="ECO:0000313" key="7">
    <source>
        <dbReference type="EMBL" id="MBD1319743.1"/>
    </source>
</evidence>
<dbReference type="EC" id="3.1.3.12" evidence="6"/>
<evidence type="ECO:0000256" key="2">
    <source>
        <dbReference type="ARBA" id="ARBA00005199"/>
    </source>
</evidence>
<dbReference type="Pfam" id="PF02358">
    <property type="entry name" value="Trehalose_PPase"/>
    <property type="match status" value="1"/>
</dbReference>
<comment type="pathway">
    <text evidence="2 6">Glycan biosynthesis; trehalose biosynthesis.</text>
</comment>
<comment type="similarity">
    <text evidence="3 6">Belongs to the trehalose phosphatase family.</text>
</comment>
<accession>A0ABR7WAG0</accession>